<reference evidence="2 3" key="1">
    <citation type="submission" date="2015-11" db="EMBL/GenBank/DDBJ databases">
        <title>Aspergillus lentulus strain IFM 54703T.</title>
        <authorList>
            <person name="Kusuya Y."/>
            <person name="Sakai K."/>
            <person name="Kamei K."/>
            <person name="Takahashi H."/>
            <person name="Yaguchi T."/>
        </authorList>
    </citation>
    <scope>NUCLEOTIDE SEQUENCE [LARGE SCALE GENOMIC DNA]</scope>
    <source>
        <strain evidence="2 3">IFM 54703</strain>
    </source>
</reference>
<dbReference type="InterPro" id="IPR029058">
    <property type="entry name" value="AB_hydrolase_fold"/>
</dbReference>
<organism evidence="2 3">
    <name type="scientific">Aspergillus lentulus</name>
    <dbReference type="NCBI Taxonomy" id="293939"/>
    <lineage>
        <taxon>Eukaryota</taxon>
        <taxon>Fungi</taxon>
        <taxon>Dikarya</taxon>
        <taxon>Ascomycota</taxon>
        <taxon>Pezizomycotina</taxon>
        <taxon>Eurotiomycetes</taxon>
        <taxon>Eurotiomycetidae</taxon>
        <taxon>Eurotiales</taxon>
        <taxon>Aspergillaceae</taxon>
        <taxon>Aspergillus</taxon>
        <taxon>Aspergillus subgen. Fumigati</taxon>
    </lineage>
</organism>
<protein>
    <recommendedName>
        <fullName evidence="1">AB hydrolase-1 domain-containing protein</fullName>
    </recommendedName>
</protein>
<gene>
    <name evidence="2" type="ORF">ALT_9107</name>
</gene>
<dbReference type="InterPro" id="IPR000073">
    <property type="entry name" value="AB_hydrolase_1"/>
</dbReference>
<sequence length="466" mass="51860">MRADNMWLYNLYISLRQSVGYFRQGEQQRKATFIHAAQHASQIVGYLERREWRNLRQQCVAPLRCFFSELFLANQWTAILTNCGPLRQTGDPTVTMGWFIMTAKVSLQFSRVSLALSLHMTPSGKIIGLRVLTLQAAGMSPPWQPPPYAAEDITSIPLTLGKGLYRVAAELTTPASGHTSQVYPCIIFIGGSGPMDKDSTIGALKPFKDMALGLANCGIASCGFDKFTCTIAGKLLTRNTTVTLTDEYVYHVRHAIRKVRQHPNIDHDRIFLLGHSLGGLIAARLAAEPLVAGCVLMACPAQPLYRCAIHQLRYFKSLDECTGQPSANEPSTDNTIETLEKQAEVAGGPTLTPTTPASQLPFGLGPAYWLEYREFDPIQSLQRSECPVLVLQGARDYQVTVNEDYASFYAKFKDRQNMHFRLYEKLNHLFVPGEGKCTPAEYDIRGSVDVAVVDDIERWVKTVDST</sequence>
<name>A0AAN4PT85_ASPLE</name>
<dbReference type="Proteomes" id="UP000051487">
    <property type="component" value="Unassembled WGS sequence"/>
</dbReference>
<feature type="domain" description="AB hydrolase-1" evidence="1">
    <location>
        <begin position="251"/>
        <end position="408"/>
    </location>
</feature>
<dbReference type="Gene3D" id="3.40.50.1820">
    <property type="entry name" value="alpha/beta hydrolase"/>
    <property type="match status" value="1"/>
</dbReference>
<evidence type="ECO:0000313" key="2">
    <source>
        <dbReference type="EMBL" id="GAQ11786.1"/>
    </source>
</evidence>
<proteinExistence type="predicted"/>
<accession>A0AAN4PT85</accession>
<dbReference type="AlphaFoldDB" id="A0AAN4PT85"/>
<dbReference type="PANTHER" id="PTHR43265:SF1">
    <property type="entry name" value="ESTERASE ESTD"/>
    <property type="match status" value="1"/>
</dbReference>
<dbReference type="PANTHER" id="PTHR43265">
    <property type="entry name" value="ESTERASE ESTD"/>
    <property type="match status" value="1"/>
</dbReference>
<dbReference type="SUPFAM" id="SSF53474">
    <property type="entry name" value="alpha/beta-Hydrolases"/>
    <property type="match status" value="1"/>
</dbReference>
<evidence type="ECO:0000259" key="1">
    <source>
        <dbReference type="Pfam" id="PF12697"/>
    </source>
</evidence>
<dbReference type="EMBL" id="BCLY01000017">
    <property type="protein sequence ID" value="GAQ11786.1"/>
    <property type="molecule type" value="Genomic_DNA"/>
</dbReference>
<dbReference type="InterPro" id="IPR053145">
    <property type="entry name" value="AB_hydrolase_Est10"/>
</dbReference>
<dbReference type="Pfam" id="PF12697">
    <property type="entry name" value="Abhydrolase_6"/>
    <property type="match status" value="1"/>
</dbReference>
<evidence type="ECO:0000313" key="3">
    <source>
        <dbReference type="Proteomes" id="UP000051487"/>
    </source>
</evidence>
<dbReference type="GO" id="GO:0052689">
    <property type="term" value="F:carboxylic ester hydrolase activity"/>
    <property type="evidence" value="ECO:0007669"/>
    <property type="project" value="TreeGrafter"/>
</dbReference>
<comment type="caution">
    <text evidence="2">The sequence shown here is derived from an EMBL/GenBank/DDBJ whole genome shotgun (WGS) entry which is preliminary data.</text>
</comment>